<evidence type="ECO:0000313" key="6">
    <source>
        <dbReference type="Ensembl" id="ENSEBUP00000005155.1"/>
    </source>
</evidence>
<protein>
    <submittedName>
        <fullName evidence="6">Uncharacterized protein</fullName>
    </submittedName>
</protein>
<accession>A0A8C4NJL9</accession>
<evidence type="ECO:0000256" key="4">
    <source>
        <dbReference type="ARBA" id="ARBA00023136"/>
    </source>
</evidence>
<feature type="transmembrane region" description="Helical" evidence="5">
    <location>
        <begin position="30"/>
        <end position="51"/>
    </location>
</feature>
<dbReference type="PANTHER" id="PTHR12011:SF39">
    <property type="entry name" value="ADHESION G PROTEIN-COUPLED RECEPTOR B1"/>
    <property type="match status" value="1"/>
</dbReference>
<evidence type="ECO:0000313" key="7">
    <source>
        <dbReference type="Proteomes" id="UP000694388"/>
    </source>
</evidence>
<evidence type="ECO:0000256" key="3">
    <source>
        <dbReference type="ARBA" id="ARBA00022989"/>
    </source>
</evidence>
<dbReference type="PANTHER" id="PTHR12011">
    <property type="entry name" value="ADHESION G-PROTEIN COUPLED RECEPTOR"/>
    <property type="match status" value="1"/>
</dbReference>
<name>A0A8C4NJL9_EPTBU</name>
<dbReference type="InterPro" id="IPR000832">
    <property type="entry name" value="GPCR_2_secretin-like"/>
</dbReference>
<dbReference type="GeneTree" id="ENSGT00940000155081"/>
<evidence type="ECO:0000256" key="1">
    <source>
        <dbReference type="ARBA" id="ARBA00004141"/>
    </source>
</evidence>
<sequence length="186" mass="20895">MVLGILVFNKLVSKEGIPDKELKHRAGASLWSSCVVLPLLALTWMSAVLAITDPRSVLFQILFSVFDSLQGCVIFCVHCILKKEVQSAIKFRLTGRLDPSEPCGYFQNGHAQIMTDFEKDVDLACRSGMQARYVYLLHIKEPSDILQEIHLAAIYSRQVLPSNRKQFSYFPFLISLKCIARISASA</sequence>
<dbReference type="InterPro" id="IPR008077">
    <property type="entry name" value="GPCR_2_brain_angio_inhib"/>
</dbReference>
<evidence type="ECO:0000256" key="5">
    <source>
        <dbReference type="SAM" id="Phobius"/>
    </source>
</evidence>
<evidence type="ECO:0000256" key="2">
    <source>
        <dbReference type="ARBA" id="ARBA00022692"/>
    </source>
</evidence>
<dbReference type="PRINTS" id="PR01694">
    <property type="entry name" value="BAIPRECURSOR"/>
</dbReference>
<dbReference type="GO" id="GO:0016525">
    <property type="term" value="P:negative regulation of angiogenesis"/>
    <property type="evidence" value="ECO:0007669"/>
    <property type="project" value="InterPro"/>
</dbReference>
<dbReference type="AlphaFoldDB" id="A0A8C4NJL9"/>
<proteinExistence type="predicted"/>
<dbReference type="GO" id="GO:0004930">
    <property type="term" value="F:G protein-coupled receptor activity"/>
    <property type="evidence" value="ECO:0007669"/>
    <property type="project" value="InterPro"/>
</dbReference>
<reference evidence="6" key="1">
    <citation type="submission" date="2025-08" db="UniProtKB">
        <authorList>
            <consortium name="Ensembl"/>
        </authorList>
    </citation>
    <scope>IDENTIFICATION</scope>
</reference>
<keyword evidence="4 5" id="KW-0472">Membrane</keyword>
<dbReference type="Ensembl" id="ENSEBUT00000005593.1">
    <property type="protein sequence ID" value="ENSEBUP00000005155.1"/>
    <property type="gene ID" value="ENSEBUG00000003545.1"/>
</dbReference>
<dbReference type="GO" id="GO:0014069">
    <property type="term" value="C:postsynaptic density"/>
    <property type="evidence" value="ECO:0007669"/>
    <property type="project" value="TreeGrafter"/>
</dbReference>
<keyword evidence="3 5" id="KW-1133">Transmembrane helix</keyword>
<feature type="transmembrane region" description="Helical" evidence="5">
    <location>
        <begin position="57"/>
        <end position="81"/>
    </location>
</feature>
<dbReference type="GO" id="GO:0043652">
    <property type="term" value="P:engulfment of apoptotic cell"/>
    <property type="evidence" value="ECO:0007669"/>
    <property type="project" value="TreeGrafter"/>
</dbReference>
<organism evidence="6 7">
    <name type="scientific">Eptatretus burgeri</name>
    <name type="common">Inshore hagfish</name>
    <dbReference type="NCBI Taxonomy" id="7764"/>
    <lineage>
        <taxon>Eukaryota</taxon>
        <taxon>Metazoa</taxon>
        <taxon>Chordata</taxon>
        <taxon>Craniata</taxon>
        <taxon>Vertebrata</taxon>
        <taxon>Cyclostomata</taxon>
        <taxon>Myxini</taxon>
        <taxon>Myxiniformes</taxon>
        <taxon>Myxinidae</taxon>
        <taxon>Eptatretinae</taxon>
        <taxon>Eptatretus</taxon>
    </lineage>
</organism>
<keyword evidence="2 5" id="KW-0812">Transmembrane</keyword>
<comment type="subcellular location">
    <subcellularLocation>
        <location evidence="1">Membrane</location>
        <topology evidence="1">Multi-pass membrane protein</topology>
    </subcellularLocation>
</comment>
<keyword evidence="7" id="KW-1185">Reference proteome</keyword>
<dbReference type="Pfam" id="PF00002">
    <property type="entry name" value="7tm_2"/>
    <property type="match status" value="1"/>
</dbReference>
<dbReference type="GO" id="GO:0007189">
    <property type="term" value="P:adenylate cyclase-activating G protein-coupled receptor signaling pathway"/>
    <property type="evidence" value="ECO:0007669"/>
    <property type="project" value="TreeGrafter"/>
</dbReference>
<dbReference type="Gene3D" id="1.20.1070.10">
    <property type="entry name" value="Rhodopsin 7-helix transmembrane proteins"/>
    <property type="match status" value="1"/>
</dbReference>
<dbReference type="GO" id="GO:0005886">
    <property type="term" value="C:plasma membrane"/>
    <property type="evidence" value="ECO:0007669"/>
    <property type="project" value="TreeGrafter"/>
</dbReference>
<reference evidence="6" key="2">
    <citation type="submission" date="2025-09" db="UniProtKB">
        <authorList>
            <consortium name="Ensembl"/>
        </authorList>
    </citation>
    <scope>IDENTIFICATION</scope>
</reference>
<dbReference type="GO" id="GO:0030425">
    <property type="term" value="C:dendrite"/>
    <property type="evidence" value="ECO:0007669"/>
    <property type="project" value="TreeGrafter"/>
</dbReference>
<dbReference type="Proteomes" id="UP000694388">
    <property type="component" value="Unplaced"/>
</dbReference>